<dbReference type="InterPro" id="IPR015308">
    <property type="entry name" value="Bubble"/>
</dbReference>
<dbReference type="EMBL" id="ML978350">
    <property type="protein sequence ID" value="KAF2023425.1"/>
    <property type="molecule type" value="Genomic_DNA"/>
</dbReference>
<dbReference type="OrthoDB" id="4233737at2759"/>
<evidence type="ECO:0000313" key="2">
    <source>
        <dbReference type="EMBL" id="KAF2023425.1"/>
    </source>
</evidence>
<dbReference type="Proteomes" id="UP000799777">
    <property type="component" value="Unassembled WGS sequence"/>
</dbReference>
<name>A0A9P4GWT9_9PLEO</name>
<evidence type="ECO:0000256" key="1">
    <source>
        <dbReference type="SAM" id="SignalP"/>
    </source>
</evidence>
<dbReference type="AlphaFoldDB" id="A0A9P4GWT9"/>
<keyword evidence="3" id="KW-1185">Reference proteome</keyword>
<keyword evidence="1" id="KW-0732">Signal</keyword>
<dbReference type="SUPFAM" id="SSF103565">
    <property type="entry name" value="Bubble protein"/>
    <property type="match status" value="1"/>
</dbReference>
<dbReference type="Pfam" id="PF09227">
    <property type="entry name" value="Bubble"/>
    <property type="match status" value="1"/>
</dbReference>
<accession>A0A9P4GWT9</accession>
<dbReference type="InterPro" id="IPR036334">
    <property type="entry name" value="Bubble_sf"/>
</dbReference>
<gene>
    <name evidence="2" type="ORF">EK21DRAFT_118775</name>
</gene>
<feature type="signal peptide" evidence="1">
    <location>
        <begin position="1"/>
        <end position="18"/>
    </location>
</feature>
<comment type="caution">
    <text evidence="2">The sequence shown here is derived from an EMBL/GenBank/DDBJ whole genome shotgun (WGS) entry which is preliminary data.</text>
</comment>
<organism evidence="2 3">
    <name type="scientific">Setomelanomma holmii</name>
    <dbReference type="NCBI Taxonomy" id="210430"/>
    <lineage>
        <taxon>Eukaryota</taxon>
        <taxon>Fungi</taxon>
        <taxon>Dikarya</taxon>
        <taxon>Ascomycota</taxon>
        <taxon>Pezizomycotina</taxon>
        <taxon>Dothideomycetes</taxon>
        <taxon>Pleosporomycetidae</taxon>
        <taxon>Pleosporales</taxon>
        <taxon>Pleosporineae</taxon>
        <taxon>Phaeosphaeriaceae</taxon>
        <taxon>Setomelanomma</taxon>
    </lineage>
</organism>
<protein>
    <submittedName>
        <fullName evidence="2">Uncharacterized protein</fullName>
    </submittedName>
</protein>
<feature type="chain" id="PRO_5040337765" evidence="1">
    <location>
        <begin position="19"/>
        <end position="92"/>
    </location>
</feature>
<proteinExistence type="predicted"/>
<reference evidence="2" key="1">
    <citation type="journal article" date="2020" name="Stud. Mycol.">
        <title>101 Dothideomycetes genomes: a test case for predicting lifestyles and emergence of pathogens.</title>
        <authorList>
            <person name="Haridas S."/>
            <person name="Albert R."/>
            <person name="Binder M."/>
            <person name="Bloem J."/>
            <person name="Labutti K."/>
            <person name="Salamov A."/>
            <person name="Andreopoulos B."/>
            <person name="Baker S."/>
            <person name="Barry K."/>
            <person name="Bills G."/>
            <person name="Bluhm B."/>
            <person name="Cannon C."/>
            <person name="Castanera R."/>
            <person name="Culley D."/>
            <person name="Daum C."/>
            <person name="Ezra D."/>
            <person name="Gonzalez J."/>
            <person name="Henrissat B."/>
            <person name="Kuo A."/>
            <person name="Liang C."/>
            <person name="Lipzen A."/>
            <person name="Lutzoni F."/>
            <person name="Magnuson J."/>
            <person name="Mondo S."/>
            <person name="Nolan M."/>
            <person name="Ohm R."/>
            <person name="Pangilinan J."/>
            <person name="Park H.-J."/>
            <person name="Ramirez L."/>
            <person name="Alfaro M."/>
            <person name="Sun H."/>
            <person name="Tritt A."/>
            <person name="Yoshinaga Y."/>
            <person name="Zwiers L.-H."/>
            <person name="Turgeon B."/>
            <person name="Goodwin S."/>
            <person name="Spatafora J."/>
            <person name="Crous P."/>
            <person name="Grigoriev I."/>
        </authorList>
    </citation>
    <scope>NUCLEOTIDE SEQUENCE</scope>
    <source>
        <strain evidence="2">CBS 110217</strain>
    </source>
</reference>
<dbReference type="Gene3D" id="2.30.130.50">
    <property type="match status" value="1"/>
</dbReference>
<sequence>MKITVFTALLSLTAFAAAMPQLEARADCGDGSAAYTRSTNSPCNTFDHTYCGCDRTGIVACTGGYWREIKNCGDDPHFQCRGTSNGASCKSV</sequence>
<evidence type="ECO:0000313" key="3">
    <source>
        <dbReference type="Proteomes" id="UP000799777"/>
    </source>
</evidence>